<gene>
    <name evidence="1" type="ORF">F4560_001196</name>
</gene>
<dbReference type="InterPro" id="IPR015943">
    <property type="entry name" value="WD40/YVTN_repeat-like_dom_sf"/>
</dbReference>
<evidence type="ECO:0008006" key="3">
    <source>
        <dbReference type="Google" id="ProtNLM"/>
    </source>
</evidence>
<organism evidence="1 2">
    <name type="scientific">Saccharothrix ecbatanensis</name>
    <dbReference type="NCBI Taxonomy" id="1105145"/>
    <lineage>
        <taxon>Bacteria</taxon>
        <taxon>Bacillati</taxon>
        <taxon>Actinomycetota</taxon>
        <taxon>Actinomycetes</taxon>
        <taxon>Pseudonocardiales</taxon>
        <taxon>Pseudonocardiaceae</taxon>
        <taxon>Saccharothrix</taxon>
    </lineage>
</organism>
<comment type="caution">
    <text evidence="1">The sequence shown here is derived from an EMBL/GenBank/DDBJ whole genome shotgun (WGS) entry which is preliminary data.</text>
</comment>
<dbReference type="EMBL" id="JACHMO010000001">
    <property type="protein sequence ID" value="MBB5801428.1"/>
    <property type="molecule type" value="Genomic_DNA"/>
</dbReference>
<sequence length="390" mass="42108">MGQLPSTSGYVDVNHDGSLAVVSDAVGNVLLLRPHEDRRFDVLPGTSGRVDPNGDAEEQRLMPSPDGRWLLVHRTRSVALWRLDDRRLVAEYLTDNDHGLRRTPVAFTADSTRFAVASQGRVVAREVETLREVAAEPGNADPVQEAAAFARVLGEERVVVRTIGFERIEVLVVGPDGERSLFETTYAAASGPRGHVTVLADSVGPQRVHVWDLRDGVAGESVGFDYGSEPEVVAASPDADRVVISGDGPEADVVDLDTGARTRLAGGSGPAAPLLTEYGFLGDSGLLVQHTISHRDGNDLRNRLLLWHVDTGALLGEWPEPTRLRIPGQQPHHVAIAADHTALTVRADGSIAAWHVHPDAWARSLCDAFGDLDGDQRQRYQAESDRGPVC</sequence>
<protein>
    <recommendedName>
        <fullName evidence="3">WD40 repeat protein</fullName>
    </recommendedName>
</protein>
<proteinExistence type="predicted"/>
<reference evidence="1 2" key="1">
    <citation type="submission" date="2020-08" db="EMBL/GenBank/DDBJ databases">
        <title>Sequencing the genomes of 1000 actinobacteria strains.</title>
        <authorList>
            <person name="Klenk H.-P."/>
        </authorList>
    </citation>
    <scope>NUCLEOTIDE SEQUENCE [LARGE SCALE GENOMIC DNA]</scope>
    <source>
        <strain evidence="1 2">DSM 45486</strain>
    </source>
</reference>
<name>A0A7W9HGB2_9PSEU</name>
<dbReference type="Proteomes" id="UP000552097">
    <property type="component" value="Unassembled WGS sequence"/>
</dbReference>
<evidence type="ECO:0000313" key="2">
    <source>
        <dbReference type="Proteomes" id="UP000552097"/>
    </source>
</evidence>
<keyword evidence="2" id="KW-1185">Reference proteome</keyword>
<evidence type="ECO:0000313" key="1">
    <source>
        <dbReference type="EMBL" id="MBB5801428.1"/>
    </source>
</evidence>
<dbReference type="RefSeq" id="WP_184917246.1">
    <property type="nucleotide sequence ID" value="NZ_JACHMO010000001.1"/>
</dbReference>
<dbReference type="Gene3D" id="2.130.10.10">
    <property type="entry name" value="YVTN repeat-like/Quinoprotein amine dehydrogenase"/>
    <property type="match status" value="2"/>
</dbReference>
<dbReference type="SUPFAM" id="SSF82171">
    <property type="entry name" value="DPP6 N-terminal domain-like"/>
    <property type="match status" value="1"/>
</dbReference>
<dbReference type="AlphaFoldDB" id="A0A7W9HGB2"/>
<accession>A0A7W9HGB2</accession>